<dbReference type="InterPro" id="IPR050582">
    <property type="entry name" value="HAD-like_SerB"/>
</dbReference>
<evidence type="ECO:0000313" key="2">
    <source>
        <dbReference type="EMBL" id="GII76589.1"/>
    </source>
</evidence>
<gene>
    <name evidence="2" type="ORF">Sru01_15710</name>
</gene>
<dbReference type="EMBL" id="BOOU01000024">
    <property type="protein sequence ID" value="GII76589.1"/>
    <property type="molecule type" value="Genomic_DNA"/>
</dbReference>
<keyword evidence="3" id="KW-1185">Reference proteome</keyword>
<dbReference type="NCBIfam" id="TIGR01488">
    <property type="entry name" value="HAD-SF-IB"/>
    <property type="match status" value="1"/>
</dbReference>
<proteinExistence type="inferred from homology"/>
<dbReference type="RefSeq" id="WP_203983219.1">
    <property type="nucleotide sequence ID" value="NZ_BOOU01000024.1"/>
</dbReference>
<comment type="caution">
    <text evidence="2">The sequence shown here is derived from an EMBL/GenBank/DDBJ whole genome shotgun (WGS) entry which is preliminary data.</text>
</comment>
<dbReference type="Gene3D" id="3.40.50.1000">
    <property type="entry name" value="HAD superfamily/HAD-like"/>
    <property type="match status" value="1"/>
</dbReference>
<sequence length="261" mass="26415">MSALHVFDMDGTLLASTAGLEISAALGCRAGVAELEREFAAGRLTTRRFAAGVHDLWRALTPEVVARAFRAGPWLDGIAEVCADIRARGEHAAVITLSPDFFAGLLRGFGFGHVAASAFPPPPMAGPVDPAGILTPECKVRITRALLAGHGLPAGRCVAYGDSRSDLPLFEALGGGVAVNADAALAARAFARYTGRDLRGAYALARARLDAAPVDAAPVDAAPVDAAPVDAAPVDGGALVDGAPVGGVSLEGVPLGGPWPG</sequence>
<evidence type="ECO:0000256" key="1">
    <source>
        <dbReference type="ARBA" id="ARBA00009184"/>
    </source>
</evidence>
<dbReference type="AlphaFoldDB" id="A0A919UY81"/>
<dbReference type="InterPro" id="IPR036412">
    <property type="entry name" value="HAD-like_sf"/>
</dbReference>
<evidence type="ECO:0008006" key="4">
    <source>
        <dbReference type="Google" id="ProtNLM"/>
    </source>
</evidence>
<protein>
    <recommendedName>
        <fullName evidence="4">Phosphoserine phosphatase</fullName>
    </recommendedName>
</protein>
<accession>A0A919UY81</accession>
<organism evidence="2 3">
    <name type="scientific">Sphaerisporangium rufum</name>
    <dbReference type="NCBI Taxonomy" id="1381558"/>
    <lineage>
        <taxon>Bacteria</taxon>
        <taxon>Bacillati</taxon>
        <taxon>Actinomycetota</taxon>
        <taxon>Actinomycetes</taxon>
        <taxon>Streptosporangiales</taxon>
        <taxon>Streptosporangiaceae</taxon>
        <taxon>Sphaerisporangium</taxon>
    </lineage>
</organism>
<dbReference type="Pfam" id="PF12710">
    <property type="entry name" value="HAD"/>
    <property type="match status" value="1"/>
</dbReference>
<name>A0A919UY81_9ACTN</name>
<evidence type="ECO:0000313" key="3">
    <source>
        <dbReference type="Proteomes" id="UP000655287"/>
    </source>
</evidence>
<dbReference type="PANTHER" id="PTHR43344">
    <property type="entry name" value="PHOSPHOSERINE PHOSPHATASE"/>
    <property type="match status" value="1"/>
</dbReference>
<dbReference type="InterPro" id="IPR023214">
    <property type="entry name" value="HAD_sf"/>
</dbReference>
<dbReference type="Proteomes" id="UP000655287">
    <property type="component" value="Unassembled WGS sequence"/>
</dbReference>
<dbReference type="SUPFAM" id="SSF56784">
    <property type="entry name" value="HAD-like"/>
    <property type="match status" value="1"/>
</dbReference>
<comment type="similarity">
    <text evidence="1">Belongs to the HAD-like hydrolase superfamily. SerB family.</text>
</comment>
<reference evidence="2" key="1">
    <citation type="submission" date="2021-01" db="EMBL/GenBank/DDBJ databases">
        <title>Whole genome shotgun sequence of Sphaerisporangium rufum NBRC 109079.</title>
        <authorList>
            <person name="Komaki H."/>
            <person name="Tamura T."/>
        </authorList>
    </citation>
    <scope>NUCLEOTIDE SEQUENCE</scope>
    <source>
        <strain evidence="2">NBRC 109079</strain>
    </source>
</reference>